<dbReference type="AlphaFoldDB" id="A0A8T0DXC1"/>
<gene>
    <name evidence="2" type="ORF">P879_04120</name>
</gene>
<feature type="domain" description="Fas-binding factor 1 C-terminal" evidence="1">
    <location>
        <begin position="1"/>
        <end position="101"/>
    </location>
</feature>
<dbReference type="Proteomes" id="UP000699462">
    <property type="component" value="Unassembled WGS sequence"/>
</dbReference>
<evidence type="ECO:0000259" key="1">
    <source>
        <dbReference type="Pfam" id="PF21007"/>
    </source>
</evidence>
<dbReference type="EMBL" id="JTDF01000123">
    <property type="protein sequence ID" value="KAF8572230.1"/>
    <property type="molecule type" value="Genomic_DNA"/>
</dbReference>
<organism evidence="2 3">
    <name type="scientific">Paragonimus westermani</name>
    <dbReference type="NCBI Taxonomy" id="34504"/>
    <lineage>
        <taxon>Eukaryota</taxon>
        <taxon>Metazoa</taxon>
        <taxon>Spiralia</taxon>
        <taxon>Lophotrochozoa</taxon>
        <taxon>Platyhelminthes</taxon>
        <taxon>Trematoda</taxon>
        <taxon>Digenea</taxon>
        <taxon>Plagiorchiida</taxon>
        <taxon>Troglotremata</taxon>
        <taxon>Troglotrematidae</taxon>
        <taxon>Paragonimus</taxon>
    </lineage>
</organism>
<accession>A0A8T0DXC1</accession>
<reference evidence="2 3" key="1">
    <citation type="submission" date="2019-07" db="EMBL/GenBank/DDBJ databases">
        <title>Annotation for the trematode Paragonimus westermani.</title>
        <authorList>
            <person name="Choi Y.-J."/>
        </authorList>
    </citation>
    <scope>NUCLEOTIDE SEQUENCE [LARGE SCALE GENOMIC DNA]</scope>
    <source>
        <strain evidence="2">180907_Pwestermani</strain>
    </source>
</reference>
<name>A0A8T0DXC1_9TREM</name>
<protein>
    <recommendedName>
        <fullName evidence="1">Fas-binding factor 1 C-terminal domain-containing protein</fullName>
    </recommendedName>
</protein>
<evidence type="ECO:0000313" key="2">
    <source>
        <dbReference type="EMBL" id="KAF8572230.1"/>
    </source>
</evidence>
<proteinExistence type="predicted"/>
<comment type="caution">
    <text evidence="2">The sequence shown here is derived from an EMBL/GenBank/DDBJ whole genome shotgun (WGS) entry which is preliminary data.</text>
</comment>
<keyword evidence="3" id="KW-1185">Reference proteome</keyword>
<sequence>ERKELAKQHAELVKARQQANVTERSHVLCITCRKPVRERTNSTRNQPDGTAALNRRAAYTKNGLRASMLSDHVLLRQLRASQDEDSQFLEEEKRYLQRIKQATNELSVQ</sequence>
<feature type="non-terminal residue" evidence="2">
    <location>
        <position position="1"/>
    </location>
</feature>
<dbReference type="InterPro" id="IPR049390">
    <property type="entry name" value="FBF1_C"/>
</dbReference>
<dbReference type="Pfam" id="PF21007">
    <property type="entry name" value="FBF1"/>
    <property type="match status" value="1"/>
</dbReference>
<evidence type="ECO:0000313" key="3">
    <source>
        <dbReference type="Proteomes" id="UP000699462"/>
    </source>
</evidence>